<evidence type="ECO:0000313" key="2">
    <source>
        <dbReference type="EMBL" id="OLP77204.1"/>
    </source>
</evidence>
<dbReference type="AlphaFoldDB" id="A0A1Q9C2P9"/>
<dbReference type="Proteomes" id="UP000186817">
    <property type="component" value="Unassembled WGS sequence"/>
</dbReference>
<accession>A0A1Q9C2P9</accession>
<keyword evidence="1" id="KW-0472">Membrane</keyword>
<protein>
    <submittedName>
        <fullName evidence="2">Uncharacterized protein</fullName>
    </submittedName>
</protein>
<feature type="transmembrane region" description="Helical" evidence="1">
    <location>
        <begin position="176"/>
        <end position="197"/>
    </location>
</feature>
<comment type="caution">
    <text evidence="2">The sequence shown here is derived from an EMBL/GenBank/DDBJ whole genome shotgun (WGS) entry which is preliminary data.</text>
</comment>
<dbReference type="OrthoDB" id="420739at2759"/>
<proteinExistence type="predicted"/>
<evidence type="ECO:0000256" key="1">
    <source>
        <dbReference type="SAM" id="Phobius"/>
    </source>
</evidence>
<dbReference type="EMBL" id="LSRX01001820">
    <property type="protein sequence ID" value="OLP77204.1"/>
    <property type="molecule type" value="Genomic_DNA"/>
</dbReference>
<gene>
    <name evidence="2" type="ORF">AK812_SmicGene42763</name>
</gene>
<evidence type="ECO:0000313" key="3">
    <source>
        <dbReference type="Proteomes" id="UP000186817"/>
    </source>
</evidence>
<reference evidence="2 3" key="1">
    <citation type="submission" date="2016-02" db="EMBL/GenBank/DDBJ databases">
        <title>Genome analysis of coral dinoflagellate symbionts highlights evolutionary adaptations to a symbiotic lifestyle.</title>
        <authorList>
            <person name="Aranda M."/>
            <person name="Li Y."/>
            <person name="Liew Y.J."/>
            <person name="Baumgarten S."/>
            <person name="Simakov O."/>
            <person name="Wilson M."/>
            <person name="Piel J."/>
            <person name="Ashoor H."/>
            <person name="Bougouffa S."/>
            <person name="Bajic V.B."/>
            <person name="Ryu T."/>
            <person name="Ravasi T."/>
            <person name="Bayer T."/>
            <person name="Micklem G."/>
            <person name="Kim H."/>
            <person name="Bhak J."/>
            <person name="Lajeunesse T.C."/>
            <person name="Voolstra C.R."/>
        </authorList>
    </citation>
    <scope>NUCLEOTIDE SEQUENCE [LARGE SCALE GENOMIC DNA]</scope>
    <source>
        <strain evidence="2 3">CCMP2467</strain>
    </source>
</reference>
<sequence length="319" mass="35821">MTRWWKNNRSFFTVKAISTGGKNISPQAIEPAELAEANVRDHWHRGQDAITCKSVYQLITQSQPAASADQASSRHQEGRCYSNGLDFWFLVAWRTGAIHEHAGNVTVPIAIFFGEDGSVLAISISWHDLALFANQSQVPMPSTADARVLSAEFWLPVLVLYTASSSTNFSRWLRTCWILLVALFHVVCWALVGPNFVRQIALLMLSSYSVWHPTDSTDKDVIEGSHTRAWLYRVGYAVVLLMLWLCNQLWSDIDHIRGATAQESYHDMLWPVGELSMYVVPSASSNYVRSLFLEIAIASLICLRMHFDVSQPTLDKGGT</sequence>
<organism evidence="2 3">
    <name type="scientific">Symbiodinium microadriaticum</name>
    <name type="common">Dinoflagellate</name>
    <name type="synonym">Zooxanthella microadriatica</name>
    <dbReference type="NCBI Taxonomy" id="2951"/>
    <lineage>
        <taxon>Eukaryota</taxon>
        <taxon>Sar</taxon>
        <taxon>Alveolata</taxon>
        <taxon>Dinophyceae</taxon>
        <taxon>Suessiales</taxon>
        <taxon>Symbiodiniaceae</taxon>
        <taxon>Symbiodinium</taxon>
    </lineage>
</organism>
<keyword evidence="1" id="KW-1133">Transmembrane helix</keyword>
<keyword evidence="1" id="KW-0812">Transmembrane</keyword>
<name>A0A1Q9C2P9_SYMMI</name>
<feature type="transmembrane region" description="Helical" evidence="1">
    <location>
        <begin position="230"/>
        <end position="250"/>
    </location>
</feature>
<keyword evidence="3" id="KW-1185">Reference proteome</keyword>